<proteinExistence type="predicted"/>
<evidence type="ECO:0000313" key="1">
    <source>
        <dbReference type="EnsemblPlants" id="MELO3C029415.2.1"/>
    </source>
</evidence>
<organism evidence="1">
    <name type="scientific">Cucumis melo</name>
    <name type="common">Muskmelon</name>
    <dbReference type="NCBI Taxonomy" id="3656"/>
    <lineage>
        <taxon>Eukaryota</taxon>
        <taxon>Viridiplantae</taxon>
        <taxon>Streptophyta</taxon>
        <taxon>Embryophyta</taxon>
        <taxon>Tracheophyta</taxon>
        <taxon>Spermatophyta</taxon>
        <taxon>Magnoliopsida</taxon>
        <taxon>eudicotyledons</taxon>
        <taxon>Gunneridae</taxon>
        <taxon>Pentapetalae</taxon>
        <taxon>rosids</taxon>
        <taxon>fabids</taxon>
        <taxon>Cucurbitales</taxon>
        <taxon>Cucurbitaceae</taxon>
        <taxon>Benincaseae</taxon>
        <taxon>Cucumis</taxon>
    </lineage>
</organism>
<protein>
    <submittedName>
        <fullName evidence="1">Uncharacterized protein</fullName>
    </submittedName>
</protein>
<sequence>MCQSKISYAPCMTSGMVYLLPTPLTELKFQREREEKTRRIHRALPSLRPSPSPRHRYSLFDCYKFMVIIPASDSNDHQCHNYVQLRNSNRGREYDHTNMSNMYKEDSWTLLRAASREIQAYRKNLTLVV</sequence>
<reference evidence="1" key="1">
    <citation type="submission" date="2023-03" db="UniProtKB">
        <authorList>
            <consortium name="EnsemblPlants"/>
        </authorList>
    </citation>
    <scope>IDENTIFICATION</scope>
</reference>
<name>A0A9I9E6F8_CUCME</name>
<accession>A0A9I9E6F8</accession>
<dbReference type="EnsemblPlants" id="MELO3C029415.2.1">
    <property type="protein sequence ID" value="MELO3C029415.2.1"/>
    <property type="gene ID" value="MELO3C029415.2"/>
</dbReference>
<dbReference type="Gramene" id="MELO3C029415.2.1">
    <property type="protein sequence ID" value="MELO3C029415.2.1"/>
    <property type="gene ID" value="MELO3C029415.2"/>
</dbReference>
<dbReference type="AlphaFoldDB" id="A0A9I9E6F8"/>